<keyword evidence="2 7" id="KW-0540">Nuclease</keyword>
<evidence type="ECO:0000256" key="4">
    <source>
        <dbReference type="ARBA" id="ARBA00022759"/>
    </source>
</evidence>
<keyword evidence="7" id="KW-0690">Ribosome biogenesis</keyword>
<evidence type="ECO:0000256" key="1">
    <source>
        <dbReference type="ARBA" id="ARBA00010875"/>
    </source>
</evidence>
<comment type="function">
    <text evidence="7">Single strand-specific metallo-endoribonuclease involved in late-stage 70S ribosome quality control and in maturation of the 3' terminus of the 16S rRNA.</text>
</comment>
<dbReference type="EC" id="3.1.-.-" evidence="7"/>
<organism evidence="8 9">
    <name type="scientific">Haloferula chungangensis</name>
    <dbReference type="NCBI Taxonomy" id="1048331"/>
    <lineage>
        <taxon>Bacteria</taxon>
        <taxon>Pseudomonadati</taxon>
        <taxon>Verrucomicrobiota</taxon>
        <taxon>Verrucomicrobiia</taxon>
        <taxon>Verrucomicrobiales</taxon>
        <taxon>Verrucomicrobiaceae</taxon>
        <taxon>Haloferula</taxon>
    </lineage>
</organism>
<feature type="binding site" evidence="7">
    <location>
        <position position="119"/>
    </location>
    <ligand>
        <name>Zn(2+)</name>
        <dbReference type="ChEBI" id="CHEBI:29105"/>
        <note>catalytic</note>
    </ligand>
</feature>
<dbReference type="InterPro" id="IPR020549">
    <property type="entry name" value="YbeY_CS"/>
</dbReference>
<dbReference type="HAMAP" id="MF_00009">
    <property type="entry name" value="Endoribonucl_YbeY"/>
    <property type="match status" value="1"/>
</dbReference>
<protein>
    <recommendedName>
        <fullName evidence="7">Endoribonuclease YbeY</fullName>
        <ecNumber evidence="7">3.1.-.-</ecNumber>
    </recommendedName>
</protein>
<keyword evidence="7" id="KW-0963">Cytoplasm</keyword>
<dbReference type="NCBIfam" id="TIGR00043">
    <property type="entry name" value="rRNA maturation RNase YbeY"/>
    <property type="match status" value="1"/>
</dbReference>
<keyword evidence="5 7" id="KW-0378">Hydrolase</keyword>
<evidence type="ECO:0000313" key="8">
    <source>
        <dbReference type="EMBL" id="MFC7337218.1"/>
    </source>
</evidence>
<keyword evidence="7" id="KW-0698">rRNA processing</keyword>
<keyword evidence="4 7" id="KW-0255">Endonuclease</keyword>
<keyword evidence="6 7" id="KW-0862">Zinc</keyword>
<keyword evidence="3 7" id="KW-0479">Metal-binding</keyword>
<dbReference type="EMBL" id="JBHTBS010000003">
    <property type="protein sequence ID" value="MFC7337218.1"/>
    <property type="molecule type" value="Genomic_DNA"/>
</dbReference>
<comment type="similarity">
    <text evidence="1 7">Belongs to the endoribonuclease YbeY family.</text>
</comment>
<comment type="cofactor">
    <cofactor evidence="7">
        <name>Zn(2+)</name>
        <dbReference type="ChEBI" id="CHEBI:29105"/>
    </cofactor>
    <text evidence="7">Binds 1 zinc ion.</text>
</comment>
<evidence type="ECO:0000256" key="5">
    <source>
        <dbReference type="ARBA" id="ARBA00022801"/>
    </source>
</evidence>
<keyword evidence="9" id="KW-1185">Reference proteome</keyword>
<feature type="binding site" evidence="7">
    <location>
        <position position="125"/>
    </location>
    <ligand>
        <name>Zn(2+)</name>
        <dbReference type="ChEBI" id="CHEBI:29105"/>
        <note>catalytic</note>
    </ligand>
</feature>
<dbReference type="Gene3D" id="3.40.390.30">
    <property type="entry name" value="Metalloproteases ('zincins'), catalytic domain"/>
    <property type="match status" value="1"/>
</dbReference>
<gene>
    <name evidence="7 8" type="primary">ybeY</name>
    <name evidence="8" type="ORF">ACFQY0_08515</name>
</gene>
<feature type="binding site" evidence="7">
    <location>
        <position position="115"/>
    </location>
    <ligand>
        <name>Zn(2+)</name>
        <dbReference type="ChEBI" id="CHEBI:29105"/>
        <note>catalytic</note>
    </ligand>
</feature>
<evidence type="ECO:0000256" key="3">
    <source>
        <dbReference type="ARBA" id="ARBA00022723"/>
    </source>
</evidence>
<dbReference type="PANTHER" id="PTHR46986">
    <property type="entry name" value="ENDORIBONUCLEASE YBEY, CHLOROPLASTIC"/>
    <property type="match status" value="1"/>
</dbReference>
<evidence type="ECO:0000256" key="7">
    <source>
        <dbReference type="HAMAP-Rule" id="MF_00009"/>
    </source>
</evidence>
<dbReference type="InterPro" id="IPR002036">
    <property type="entry name" value="YbeY"/>
</dbReference>
<sequence>MKTELIVGDHQTKIQLSERILTMLEEAGAEAARLIVAGDMAHHEAPLASLECVEVALVDDETSSRVHAQFMGIEGETDVITFEHGEIVIGVEVARRQAVEYGEPEQRELLRYLVHGLLHLAGHEDEKDEDRKVMEEAQERLVGELWKTIEP</sequence>
<comment type="caution">
    <text evidence="8">The sequence shown here is derived from an EMBL/GenBank/DDBJ whole genome shotgun (WGS) entry which is preliminary data.</text>
</comment>
<proteinExistence type="inferred from homology"/>
<dbReference type="Pfam" id="PF02130">
    <property type="entry name" value="YbeY"/>
    <property type="match status" value="1"/>
</dbReference>
<evidence type="ECO:0000313" key="9">
    <source>
        <dbReference type="Proteomes" id="UP001596472"/>
    </source>
</evidence>
<evidence type="ECO:0000256" key="6">
    <source>
        <dbReference type="ARBA" id="ARBA00022833"/>
    </source>
</evidence>
<dbReference type="SUPFAM" id="SSF55486">
    <property type="entry name" value="Metalloproteases ('zincins'), catalytic domain"/>
    <property type="match status" value="1"/>
</dbReference>
<dbReference type="InterPro" id="IPR023091">
    <property type="entry name" value="MetalPrtase_cat_dom_sf_prd"/>
</dbReference>
<dbReference type="RefSeq" id="WP_379711322.1">
    <property type="nucleotide sequence ID" value="NZ_JBHTBS010000003.1"/>
</dbReference>
<reference evidence="9" key="1">
    <citation type="journal article" date="2019" name="Int. J. Syst. Evol. Microbiol.">
        <title>The Global Catalogue of Microorganisms (GCM) 10K type strain sequencing project: providing services to taxonomists for standard genome sequencing and annotation.</title>
        <authorList>
            <consortium name="The Broad Institute Genomics Platform"/>
            <consortium name="The Broad Institute Genome Sequencing Center for Infectious Disease"/>
            <person name="Wu L."/>
            <person name="Ma J."/>
        </authorList>
    </citation>
    <scope>NUCLEOTIDE SEQUENCE [LARGE SCALE GENOMIC DNA]</scope>
    <source>
        <strain evidence="9">CGMCC 4.1467</strain>
    </source>
</reference>
<dbReference type="PROSITE" id="PS01306">
    <property type="entry name" value="UPF0054"/>
    <property type="match status" value="1"/>
</dbReference>
<accession>A0ABW2L4D2</accession>
<dbReference type="PANTHER" id="PTHR46986:SF1">
    <property type="entry name" value="ENDORIBONUCLEASE YBEY, CHLOROPLASTIC"/>
    <property type="match status" value="1"/>
</dbReference>
<evidence type="ECO:0000256" key="2">
    <source>
        <dbReference type="ARBA" id="ARBA00022722"/>
    </source>
</evidence>
<name>A0ABW2L4D2_9BACT</name>
<dbReference type="Proteomes" id="UP001596472">
    <property type="component" value="Unassembled WGS sequence"/>
</dbReference>
<comment type="subcellular location">
    <subcellularLocation>
        <location evidence="7">Cytoplasm</location>
    </subcellularLocation>
</comment>